<dbReference type="EMBL" id="JAQQWK010000010">
    <property type="protein sequence ID" value="KAK8029603.1"/>
    <property type="molecule type" value="Genomic_DNA"/>
</dbReference>
<name>A0ABR1SCQ1_9PEZI</name>
<evidence type="ECO:0000256" key="1">
    <source>
        <dbReference type="SAM" id="MobiDB-lite"/>
    </source>
</evidence>
<gene>
    <name evidence="2" type="ORF">PG993_010894</name>
</gene>
<feature type="region of interest" description="Disordered" evidence="1">
    <location>
        <begin position="64"/>
        <end position="89"/>
    </location>
</feature>
<dbReference type="InterPro" id="IPR022357">
    <property type="entry name" value="MIP_CS"/>
</dbReference>
<sequence>MEPSSAIPETARPVRLDHEEGRACESMQMRDYAGPISDKVRDLGLHYSKAWGVRPNHINPTVSVASSGEEVAEPKKGSKASEQQMAHHNLLQGEIRQTWQQWLNL</sequence>
<organism evidence="2 3">
    <name type="scientific">Apiospora rasikravindrae</name>
    <dbReference type="NCBI Taxonomy" id="990691"/>
    <lineage>
        <taxon>Eukaryota</taxon>
        <taxon>Fungi</taxon>
        <taxon>Dikarya</taxon>
        <taxon>Ascomycota</taxon>
        <taxon>Pezizomycotina</taxon>
        <taxon>Sordariomycetes</taxon>
        <taxon>Xylariomycetidae</taxon>
        <taxon>Amphisphaeriales</taxon>
        <taxon>Apiosporaceae</taxon>
        <taxon>Apiospora</taxon>
    </lineage>
</organism>
<dbReference type="Proteomes" id="UP001444661">
    <property type="component" value="Unassembled WGS sequence"/>
</dbReference>
<accession>A0ABR1SCQ1</accession>
<proteinExistence type="predicted"/>
<protein>
    <submittedName>
        <fullName evidence="2">Uncharacterized protein</fullName>
    </submittedName>
</protein>
<keyword evidence="3" id="KW-1185">Reference proteome</keyword>
<evidence type="ECO:0000313" key="2">
    <source>
        <dbReference type="EMBL" id="KAK8029603.1"/>
    </source>
</evidence>
<reference evidence="2 3" key="1">
    <citation type="submission" date="2023-01" db="EMBL/GenBank/DDBJ databases">
        <title>Analysis of 21 Apiospora genomes using comparative genomics revels a genus with tremendous synthesis potential of carbohydrate active enzymes and secondary metabolites.</title>
        <authorList>
            <person name="Sorensen T."/>
        </authorList>
    </citation>
    <scope>NUCLEOTIDE SEQUENCE [LARGE SCALE GENOMIC DNA]</scope>
    <source>
        <strain evidence="2 3">CBS 33761</strain>
    </source>
</reference>
<dbReference type="PROSITE" id="PS00221">
    <property type="entry name" value="MIP"/>
    <property type="match status" value="1"/>
</dbReference>
<comment type="caution">
    <text evidence="2">The sequence shown here is derived from an EMBL/GenBank/DDBJ whole genome shotgun (WGS) entry which is preliminary data.</text>
</comment>
<evidence type="ECO:0000313" key="3">
    <source>
        <dbReference type="Proteomes" id="UP001444661"/>
    </source>
</evidence>